<reference evidence="2 3" key="2">
    <citation type="submission" date="2009-02" db="EMBL/GenBank/DDBJ databases">
        <title>Draft genome sequence of Clostridium methylpentosum (DSM 5476).</title>
        <authorList>
            <person name="Sudarsanam P."/>
            <person name="Ley R."/>
            <person name="Guruge J."/>
            <person name="Turnbaugh P.J."/>
            <person name="Mahowald M."/>
            <person name="Liep D."/>
            <person name="Gordon J."/>
        </authorList>
    </citation>
    <scope>NUCLEOTIDE SEQUENCE [LARGE SCALE GENOMIC DNA]</scope>
    <source>
        <strain evidence="2 3">DSM 5476</strain>
    </source>
</reference>
<dbReference type="STRING" id="537013.CLOSTMETH_00780"/>
<keyword evidence="3" id="KW-1185">Reference proteome</keyword>
<proteinExistence type="predicted"/>
<gene>
    <name evidence="2" type="ORF">CLOSTMETH_00780</name>
</gene>
<dbReference type="Proteomes" id="UP000003340">
    <property type="component" value="Unassembled WGS sequence"/>
</dbReference>
<dbReference type="EMBL" id="ACEC01000031">
    <property type="protein sequence ID" value="EEG31566.1"/>
    <property type="molecule type" value="Genomic_DNA"/>
</dbReference>
<protein>
    <submittedName>
        <fullName evidence="2">Uncharacterized protein</fullName>
    </submittedName>
</protein>
<evidence type="ECO:0000256" key="1">
    <source>
        <dbReference type="SAM" id="MobiDB-lite"/>
    </source>
</evidence>
<sequence>MQSKNFKSRASGLKVSGGSPASAHEKPLFHHFVENTSMKNQFGFWALKNPQTCLNTKKNRSVI</sequence>
<evidence type="ECO:0000313" key="3">
    <source>
        <dbReference type="Proteomes" id="UP000003340"/>
    </source>
</evidence>
<dbReference type="HOGENOM" id="CLU_2877917_0_0_9"/>
<dbReference type="AlphaFoldDB" id="C0EAC6"/>
<organism evidence="2 3">
    <name type="scientific">[Clostridium] methylpentosum DSM 5476</name>
    <dbReference type="NCBI Taxonomy" id="537013"/>
    <lineage>
        <taxon>Bacteria</taxon>
        <taxon>Bacillati</taxon>
        <taxon>Bacillota</taxon>
        <taxon>Clostridia</taxon>
        <taxon>Eubacteriales</taxon>
        <taxon>Oscillospiraceae</taxon>
        <taxon>Oscillospiraceae incertae sedis</taxon>
    </lineage>
</organism>
<evidence type="ECO:0000313" key="2">
    <source>
        <dbReference type="EMBL" id="EEG31566.1"/>
    </source>
</evidence>
<reference evidence="2 3" key="1">
    <citation type="submission" date="2009-01" db="EMBL/GenBank/DDBJ databases">
        <authorList>
            <person name="Fulton L."/>
            <person name="Clifton S."/>
            <person name="Fulton B."/>
            <person name="Xu J."/>
            <person name="Minx P."/>
            <person name="Pepin K.H."/>
            <person name="Johnson M."/>
            <person name="Bhonagiri V."/>
            <person name="Nash W.E."/>
            <person name="Mardis E.R."/>
            <person name="Wilson R.K."/>
        </authorList>
    </citation>
    <scope>NUCLEOTIDE SEQUENCE [LARGE SCALE GENOMIC DNA]</scope>
    <source>
        <strain evidence="2 3">DSM 5476</strain>
    </source>
</reference>
<accession>C0EAC6</accession>
<feature type="region of interest" description="Disordered" evidence="1">
    <location>
        <begin position="1"/>
        <end position="24"/>
    </location>
</feature>
<name>C0EAC6_9FIRM</name>
<comment type="caution">
    <text evidence="2">The sequence shown here is derived from an EMBL/GenBank/DDBJ whole genome shotgun (WGS) entry which is preliminary data.</text>
</comment>